<keyword evidence="3" id="KW-1185">Reference proteome</keyword>
<dbReference type="Proteomes" id="UP001153076">
    <property type="component" value="Unassembled WGS sequence"/>
</dbReference>
<dbReference type="EMBL" id="JAKOGI010001600">
    <property type="protein sequence ID" value="KAJ8424804.1"/>
    <property type="molecule type" value="Genomic_DNA"/>
</dbReference>
<name>A0A9Q1JJ06_9CARY</name>
<proteinExistence type="predicted"/>
<evidence type="ECO:0000313" key="2">
    <source>
        <dbReference type="EMBL" id="KAJ8424804.1"/>
    </source>
</evidence>
<dbReference type="AlphaFoldDB" id="A0A9Q1JJ06"/>
<sequence length="153" mass="18504">MLLNEVERLGVLYVRTLHIMELALTELRWGTFESWVWLNEDRIFKARFREKDECEEENSDAKRDASSSDHDKQENMRERKKERDQHAALIMAFPPLHDTREMADFVRESFRWHWRRATRSPRLLPDDYQDLCPRFSLSKVKRAVLNLELPEMV</sequence>
<accession>A0A9Q1JJ06</accession>
<evidence type="ECO:0000256" key="1">
    <source>
        <dbReference type="SAM" id="MobiDB-lite"/>
    </source>
</evidence>
<feature type="compositionally biased region" description="Basic and acidic residues" evidence="1">
    <location>
        <begin position="59"/>
        <end position="84"/>
    </location>
</feature>
<gene>
    <name evidence="2" type="ORF">Cgig2_025388</name>
</gene>
<evidence type="ECO:0000313" key="3">
    <source>
        <dbReference type="Proteomes" id="UP001153076"/>
    </source>
</evidence>
<comment type="caution">
    <text evidence="2">The sequence shown here is derived from an EMBL/GenBank/DDBJ whole genome shotgun (WGS) entry which is preliminary data.</text>
</comment>
<feature type="region of interest" description="Disordered" evidence="1">
    <location>
        <begin position="51"/>
        <end position="84"/>
    </location>
</feature>
<reference evidence="2" key="1">
    <citation type="submission" date="2022-04" db="EMBL/GenBank/DDBJ databases">
        <title>Carnegiea gigantea Genome sequencing and assembly v2.</title>
        <authorList>
            <person name="Copetti D."/>
            <person name="Sanderson M.J."/>
            <person name="Burquez A."/>
            <person name="Wojciechowski M.F."/>
        </authorList>
    </citation>
    <scope>NUCLEOTIDE SEQUENCE</scope>
    <source>
        <strain evidence="2">SGP5-SGP5p</strain>
        <tissue evidence="2">Aerial part</tissue>
    </source>
</reference>
<protein>
    <submittedName>
        <fullName evidence="2">Uncharacterized protein</fullName>
    </submittedName>
</protein>
<organism evidence="2 3">
    <name type="scientific">Carnegiea gigantea</name>
    <dbReference type="NCBI Taxonomy" id="171969"/>
    <lineage>
        <taxon>Eukaryota</taxon>
        <taxon>Viridiplantae</taxon>
        <taxon>Streptophyta</taxon>
        <taxon>Embryophyta</taxon>
        <taxon>Tracheophyta</taxon>
        <taxon>Spermatophyta</taxon>
        <taxon>Magnoliopsida</taxon>
        <taxon>eudicotyledons</taxon>
        <taxon>Gunneridae</taxon>
        <taxon>Pentapetalae</taxon>
        <taxon>Caryophyllales</taxon>
        <taxon>Cactineae</taxon>
        <taxon>Cactaceae</taxon>
        <taxon>Cactoideae</taxon>
        <taxon>Echinocereeae</taxon>
        <taxon>Carnegiea</taxon>
    </lineage>
</organism>